<reference evidence="2" key="1">
    <citation type="journal article" date="2019" name="Int. J. Syst. Evol. Microbiol.">
        <title>The Global Catalogue of Microorganisms (GCM) 10K type strain sequencing project: providing services to taxonomists for standard genome sequencing and annotation.</title>
        <authorList>
            <consortium name="The Broad Institute Genomics Platform"/>
            <consortium name="The Broad Institute Genome Sequencing Center for Infectious Disease"/>
            <person name="Wu L."/>
            <person name="Ma J."/>
        </authorList>
    </citation>
    <scope>NUCLEOTIDE SEQUENCE [LARGE SCALE GENOMIC DNA]</scope>
    <source>
        <strain evidence="2">JCM 30742</strain>
    </source>
</reference>
<name>A0ABP7CAE4_9MICC</name>
<proteinExistence type="predicted"/>
<sequence length="67" mass="7342">MTTSSTQALLADFSDAQIRAELGRRGLFSLETTVRDLAAKAHELGILAADATGFYMDWMHDQRALAN</sequence>
<dbReference type="Proteomes" id="UP001500752">
    <property type="component" value="Unassembled WGS sequence"/>
</dbReference>
<gene>
    <name evidence="1" type="ORF">GCM10023081_20140</name>
</gene>
<evidence type="ECO:0000313" key="2">
    <source>
        <dbReference type="Proteomes" id="UP001500752"/>
    </source>
</evidence>
<comment type="caution">
    <text evidence="1">The sequence shown here is derived from an EMBL/GenBank/DDBJ whole genome shotgun (WGS) entry which is preliminary data.</text>
</comment>
<dbReference type="RefSeq" id="WP_345150491.1">
    <property type="nucleotide sequence ID" value="NZ_BAABEO010000012.1"/>
</dbReference>
<keyword evidence="2" id="KW-1185">Reference proteome</keyword>
<dbReference type="EMBL" id="BAABEO010000012">
    <property type="protein sequence ID" value="GAA3682015.1"/>
    <property type="molecule type" value="Genomic_DNA"/>
</dbReference>
<protein>
    <submittedName>
        <fullName evidence="1">Uncharacterized protein</fullName>
    </submittedName>
</protein>
<evidence type="ECO:0000313" key="1">
    <source>
        <dbReference type="EMBL" id="GAA3682015.1"/>
    </source>
</evidence>
<organism evidence="1 2">
    <name type="scientific">Arthrobacter ginkgonis</name>
    <dbReference type="NCBI Taxonomy" id="1630594"/>
    <lineage>
        <taxon>Bacteria</taxon>
        <taxon>Bacillati</taxon>
        <taxon>Actinomycetota</taxon>
        <taxon>Actinomycetes</taxon>
        <taxon>Micrococcales</taxon>
        <taxon>Micrococcaceae</taxon>
        <taxon>Arthrobacter</taxon>
    </lineage>
</organism>
<accession>A0ABP7CAE4</accession>